<dbReference type="GO" id="GO:0005886">
    <property type="term" value="C:plasma membrane"/>
    <property type="evidence" value="ECO:0007669"/>
    <property type="project" value="UniProtKB-SubCell"/>
</dbReference>
<dbReference type="SMART" id="SM00382">
    <property type="entry name" value="AAA"/>
    <property type="match status" value="2"/>
</dbReference>
<proteinExistence type="predicted"/>
<dbReference type="Proteomes" id="UP000319004">
    <property type="component" value="Chromosome"/>
</dbReference>
<evidence type="ECO:0000256" key="6">
    <source>
        <dbReference type="ARBA" id="ARBA00022741"/>
    </source>
</evidence>
<keyword evidence="5" id="KW-0677">Repeat</keyword>
<dbReference type="InterPro" id="IPR003439">
    <property type="entry name" value="ABC_transporter-like_ATP-bd"/>
</dbReference>
<evidence type="ECO:0000256" key="4">
    <source>
        <dbReference type="ARBA" id="ARBA00022597"/>
    </source>
</evidence>
<reference evidence="11 12" key="1">
    <citation type="submission" date="2019-03" db="EMBL/GenBank/DDBJ databases">
        <title>Deep-cultivation of Planctomycetes and their phenomic and genomic characterization uncovers novel biology.</title>
        <authorList>
            <person name="Wiegand S."/>
            <person name="Jogler M."/>
            <person name="Boedeker C."/>
            <person name="Pinto D."/>
            <person name="Vollmers J."/>
            <person name="Rivas-Marin E."/>
            <person name="Kohn T."/>
            <person name="Peeters S.H."/>
            <person name="Heuer A."/>
            <person name="Rast P."/>
            <person name="Oberbeckmann S."/>
            <person name="Bunk B."/>
            <person name="Jeske O."/>
            <person name="Meyerdierks A."/>
            <person name="Storesund J.E."/>
            <person name="Kallscheuer N."/>
            <person name="Luecker S."/>
            <person name="Lage O.M."/>
            <person name="Pohl T."/>
            <person name="Merkel B.J."/>
            <person name="Hornburger P."/>
            <person name="Mueller R.-W."/>
            <person name="Bruemmer F."/>
            <person name="Labrenz M."/>
            <person name="Spormann A.M."/>
            <person name="Op den Camp H."/>
            <person name="Overmann J."/>
            <person name="Amann R."/>
            <person name="Jetten M.S.M."/>
            <person name="Mascher T."/>
            <person name="Medema M.H."/>
            <person name="Devos D.P."/>
            <person name="Kaster A.-K."/>
            <person name="Ovreas L."/>
            <person name="Rohde M."/>
            <person name="Galperin M.Y."/>
            <person name="Jogler C."/>
        </authorList>
    </citation>
    <scope>NUCLEOTIDE SEQUENCE [LARGE SCALE GENOMIC DNA]</scope>
    <source>
        <strain evidence="11 12">Enr13</strain>
    </source>
</reference>
<keyword evidence="11" id="KW-0378">Hydrolase</keyword>
<evidence type="ECO:0000259" key="10">
    <source>
        <dbReference type="PROSITE" id="PS50893"/>
    </source>
</evidence>
<dbReference type="PROSITE" id="PS00211">
    <property type="entry name" value="ABC_TRANSPORTER_1"/>
    <property type="match status" value="1"/>
</dbReference>
<evidence type="ECO:0000256" key="8">
    <source>
        <dbReference type="ARBA" id="ARBA00022967"/>
    </source>
</evidence>
<keyword evidence="3" id="KW-1003">Cell membrane</keyword>
<evidence type="ECO:0000256" key="5">
    <source>
        <dbReference type="ARBA" id="ARBA00022737"/>
    </source>
</evidence>
<dbReference type="InterPro" id="IPR027417">
    <property type="entry name" value="P-loop_NTPase"/>
</dbReference>
<dbReference type="AlphaFoldDB" id="A0A518HPY2"/>
<evidence type="ECO:0000256" key="2">
    <source>
        <dbReference type="ARBA" id="ARBA00022448"/>
    </source>
</evidence>
<dbReference type="EMBL" id="CP037423">
    <property type="protein sequence ID" value="QDV42847.1"/>
    <property type="molecule type" value="Genomic_DNA"/>
</dbReference>
<dbReference type="SUPFAM" id="SSF52540">
    <property type="entry name" value="P-loop containing nucleoside triphosphate hydrolases"/>
    <property type="match status" value="2"/>
</dbReference>
<accession>A0A518HPY2</accession>
<keyword evidence="4" id="KW-0762">Sugar transport</keyword>
<dbReference type="Pfam" id="PF00005">
    <property type="entry name" value="ABC_tran"/>
    <property type="match status" value="2"/>
</dbReference>
<dbReference type="GO" id="GO:0005524">
    <property type="term" value="F:ATP binding"/>
    <property type="evidence" value="ECO:0007669"/>
    <property type="project" value="UniProtKB-KW"/>
</dbReference>
<comment type="subcellular location">
    <subcellularLocation>
        <location evidence="1">Cell membrane</location>
        <topology evidence="1">Peripheral membrane protein</topology>
    </subcellularLocation>
</comment>
<evidence type="ECO:0000313" key="11">
    <source>
        <dbReference type="EMBL" id="QDV42847.1"/>
    </source>
</evidence>
<dbReference type="RefSeq" id="WP_145386547.1">
    <property type="nucleotide sequence ID" value="NZ_CP037423.1"/>
</dbReference>
<gene>
    <name evidence="11" type="primary">rbsA</name>
    <name evidence="11" type="ORF">Enr13x_26970</name>
</gene>
<keyword evidence="12" id="KW-1185">Reference proteome</keyword>
<dbReference type="PANTHER" id="PTHR43790">
    <property type="entry name" value="CARBOHYDRATE TRANSPORT ATP-BINDING PROTEIN MG119-RELATED"/>
    <property type="match status" value="1"/>
</dbReference>
<keyword evidence="8" id="KW-1278">Translocase</keyword>
<dbReference type="EC" id="3.6.3.17" evidence="11"/>
<keyword evidence="9" id="KW-0472">Membrane</keyword>
<dbReference type="PROSITE" id="PS50893">
    <property type="entry name" value="ABC_TRANSPORTER_2"/>
    <property type="match status" value="2"/>
</dbReference>
<keyword evidence="2" id="KW-0813">Transport</keyword>
<dbReference type="OrthoDB" id="9771863at2"/>
<feature type="domain" description="ABC transporter" evidence="10">
    <location>
        <begin position="12"/>
        <end position="248"/>
    </location>
</feature>
<dbReference type="FunFam" id="3.40.50.300:FF:000127">
    <property type="entry name" value="Ribose import ATP-binding protein RbsA"/>
    <property type="match status" value="1"/>
</dbReference>
<dbReference type="InterPro" id="IPR050107">
    <property type="entry name" value="ABC_carbohydrate_import_ATPase"/>
</dbReference>
<dbReference type="InterPro" id="IPR003593">
    <property type="entry name" value="AAA+_ATPase"/>
</dbReference>
<dbReference type="GO" id="GO:0016887">
    <property type="term" value="F:ATP hydrolysis activity"/>
    <property type="evidence" value="ECO:0007669"/>
    <property type="project" value="InterPro"/>
</dbReference>
<evidence type="ECO:0000256" key="1">
    <source>
        <dbReference type="ARBA" id="ARBA00004202"/>
    </source>
</evidence>
<sequence>MIQAAANSDVVLTGRGIVKRYPGVLALDQVNFEVRRGEVHGLIGENGAGKSTLMHILAGANRADEGVIQLEGAPVEFANPREASDHGIALVHQELNLVPHLSVAENIFLGRELVSRVGLIRSRDQNEQCRRLLADLDETIDPRAEIHSLRVGQQQVVEIAKAINSKARVIFMDEPTSAISDQEVESLFRLIRSLRDSGVSIVYVSHKLEELLNISDRITVLRDGQLVETVEAADADRDSIVRLMVGRKLDDLYVHSPALANRPERLRVESLTLDRKDTSRPLIDGVSFSVRGGEVFGIFGLMGAGRTELLESIFGLHPNRTTGDIAIDGVSCRFRSPQQALKHGLGLVPEDRKHQGLILGMSVEQNISLSNLSEMESAGLLSGRRERDHAQSFVEQFSIRTPNVMQPVRALSGGNQQKVVLSKVLSRKPSVLMLDEPTRGIDVSAKREIYGLIDRLKRQGIAIVVVSSELPELLGIADRIMVMSEGRKTGEFERSAANEEVLMRAAVPQTTAAAETAQSEPVE</sequence>
<keyword evidence="7 11" id="KW-0067">ATP-binding</keyword>
<evidence type="ECO:0000256" key="3">
    <source>
        <dbReference type="ARBA" id="ARBA00022475"/>
    </source>
</evidence>
<evidence type="ECO:0000256" key="9">
    <source>
        <dbReference type="ARBA" id="ARBA00023136"/>
    </source>
</evidence>
<name>A0A518HPY2_9BACT</name>
<dbReference type="InterPro" id="IPR017871">
    <property type="entry name" value="ABC_transporter-like_CS"/>
</dbReference>
<dbReference type="Gene3D" id="3.40.50.300">
    <property type="entry name" value="P-loop containing nucleotide triphosphate hydrolases"/>
    <property type="match status" value="2"/>
</dbReference>
<evidence type="ECO:0000256" key="7">
    <source>
        <dbReference type="ARBA" id="ARBA00022840"/>
    </source>
</evidence>
<evidence type="ECO:0000313" key="12">
    <source>
        <dbReference type="Proteomes" id="UP000319004"/>
    </source>
</evidence>
<dbReference type="CDD" id="cd03215">
    <property type="entry name" value="ABC_Carb_Monos_II"/>
    <property type="match status" value="1"/>
</dbReference>
<dbReference type="KEGG" id="snep:Enr13x_26970"/>
<organism evidence="11 12">
    <name type="scientific">Stieleria neptunia</name>
    <dbReference type="NCBI Taxonomy" id="2527979"/>
    <lineage>
        <taxon>Bacteria</taxon>
        <taxon>Pseudomonadati</taxon>
        <taxon>Planctomycetota</taxon>
        <taxon>Planctomycetia</taxon>
        <taxon>Pirellulales</taxon>
        <taxon>Pirellulaceae</taxon>
        <taxon>Stieleria</taxon>
    </lineage>
</organism>
<protein>
    <submittedName>
        <fullName evidence="11">Ribose import ATP-binding protein RbsA</fullName>
        <ecNumber evidence="11">3.6.3.17</ecNumber>
    </submittedName>
</protein>
<keyword evidence="6" id="KW-0547">Nucleotide-binding</keyword>
<dbReference type="CDD" id="cd03216">
    <property type="entry name" value="ABC_Carb_Monos_I"/>
    <property type="match status" value="1"/>
</dbReference>
<dbReference type="PANTHER" id="PTHR43790:SF3">
    <property type="entry name" value="D-ALLOSE IMPORT ATP-BINDING PROTEIN ALSA-RELATED"/>
    <property type="match status" value="1"/>
</dbReference>
<feature type="domain" description="ABC transporter" evidence="10">
    <location>
        <begin position="266"/>
        <end position="510"/>
    </location>
</feature>